<dbReference type="Proteomes" id="UP000223976">
    <property type="component" value="Segment"/>
</dbReference>
<accession>A0A142IIC3</accession>
<reference evidence="1 2" key="1">
    <citation type="submission" date="2016-02" db="EMBL/GenBank/DDBJ databases">
        <title>Complete genome sequence of a polyvalent bacteriophage, SEGD1, simultaneously inhibiting both Salmonella enterica and Escherichia coli O157:H7.</title>
        <authorList>
            <person name="Fan J."/>
            <person name="Ma J."/>
        </authorList>
    </citation>
    <scope>NUCLEOTIDE SEQUENCE [LARGE SCALE GENOMIC DNA]</scope>
</reference>
<dbReference type="EMBL" id="KU726251">
    <property type="protein sequence ID" value="AMR59711.1"/>
    <property type="molecule type" value="Genomic_DNA"/>
</dbReference>
<gene>
    <name evidence="1" type="ORF">SEGD1_062</name>
</gene>
<organism evidence="1 2">
    <name type="scientific">Enterobacteria phage SEGD1</name>
    <dbReference type="NCBI Taxonomy" id="1805456"/>
    <lineage>
        <taxon>Viruses</taxon>
        <taxon>Duplodnaviria</taxon>
        <taxon>Heunggongvirae</taxon>
        <taxon>Uroviricota</taxon>
        <taxon>Caudoviricetes</taxon>
        <taxon>Chimalliviridae</taxon>
        <taxon>Seoulvirus</taxon>
        <taxon>Seoulvirus SPN3US</taxon>
    </lineage>
</organism>
<evidence type="ECO:0000313" key="1">
    <source>
        <dbReference type="EMBL" id="AMR59711.1"/>
    </source>
</evidence>
<protein>
    <submittedName>
        <fullName evidence="1">Uncharacterized protein</fullName>
    </submittedName>
</protein>
<proteinExistence type="predicted"/>
<sequence length="500" mass="58203">MQQYFEIPSLDKTMRKAVVDGVVERVLNESGIERASVVFTDSFNTAHQPGSTLGDETPVDYSAPNRVYVEVEEERDERARINRQVGLAAEIPFFHNPEDQVRAAPVRVMYNVTITLRRVGPSRDELLRWANRLDSLIDMGRYSTMTESEAYYLIPKPALKLLNECYIAAGTRVPKYDDFKAYLKAHFTPDVFTTGNVAGGQNVLAVRYAPTRIETVYDVISPTWDNDENHYETSFVIRFSYQRPEEVVITYPYIINQTPLPDEWWPEIDPPFVSNEEGVQRHQQQKNLDGTWWINESRQFLRLPYLLSPTEQFERTHSPLKAKLLHVFGTDVAFGEENMIDPEVCSIDDLPYVWNADVVPYIEHCRTIDPTGQTGIIRMELFENGQIIEPRFYHWENGVFSLRNREVHVEKAYYLTESAIHDWRNMDLWPLHLYPKAAKVLIEWLFPDWDCPDWWWDKPVLPPSVIDEITKFYRRVLLTQFNTTIIAIRGADNAQGEQEG</sequence>
<evidence type="ECO:0000313" key="2">
    <source>
        <dbReference type="Proteomes" id="UP000223976"/>
    </source>
</evidence>
<name>A0A142IIC3_9CAUD</name>